<dbReference type="EMBL" id="AP023189">
    <property type="protein sequence ID" value="BCG23414.1"/>
    <property type="molecule type" value="Genomic_DNA"/>
</dbReference>
<dbReference type="Proteomes" id="UP001054892">
    <property type="component" value="Unassembled WGS sequence"/>
</dbReference>
<feature type="signal peptide" evidence="1">
    <location>
        <begin position="1"/>
        <end position="24"/>
    </location>
</feature>
<reference evidence="3 5" key="1">
    <citation type="submission" date="2020-05" db="EMBL/GenBank/DDBJ databases">
        <title>Characterization of novel class B3 metallo-beta-lactamase from novel Pseudomonas species.</title>
        <authorList>
            <person name="Yamada K."/>
            <person name="Aoki K."/>
            <person name="Ishii Y."/>
        </authorList>
    </citation>
    <scope>NUCLEOTIDE SEQUENCE [LARGE SCALE GENOMIC DNA]</scope>
    <source>
        <strain evidence="3 5">TUM18999</strain>
        <strain evidence="4 6">TUM20286</strain>
    </source>
</reference>
<dbReference type="EMBL" id="BQKM01000002">
    <property type="protein sequence ID" value="GJN51458.1"/>
    <property type="molecule type" value="Genomic_DNA"/>
</dbReference>
<evidence type="ECO:0000313" key="4">
    <source>
        <dbReference type="EMBL" id="GJN51458.1"/>
    </source>
</evidence>
<evidence type="ECO:0000259" key="2">
    <source>
        <dbReference type="Pfam" id="PF13699"/>
    </source>
</evidence>
<dbReference type="KEGG" id="ptw:TUM18999_16050"/>
<evidence type="ECO:0000256" key="1">
    <source>
        <dbReference type="SAM" id="SignalP"/>
    </source>
</evidence>
<dbReference type="InterPro" id="IPR025295">
    <property type="entry name" value="eCIS_core_dom"/>
</dbReference>
<dbReference type="PROSITE" id="PS51257">
    <property type="entry name" value="PROKAR_LIPOPROTEIN"/>
    <property type="match status" value="1"/>
</dbReference>
<dbReference type="Proteomes" id="UP000509383">
    <property type="component" value="Chromosome"/>
</dbReference>
<dbReference type="Pfam" id="PF13699">
    <property type="entry name" value="eCIS_core"/>
    <property type="match status" value="1"/>
</dbReference>
<feature type="chain" id="PRO_5026848668" description="eCIS core domain-containing protein" evidence="1">
    <location>
        <begin position="25"/>
        <end position="195"/>
    </location>
</feature>
<dbReference type="RefSeq" id="WP_173176528.1">
    <property type="nucleotide sequence ID" value="NZ_AP023189.1"/>
</dbReference>
<gene>
    <name evidence="3" type="ORF">TUM18999_16050</name>
    <name evidence="4" type="ORF">TUM20286_12100</name>
</gene>
<name>A0A6J4E344_9PSED</name>
<dbReference type="AlphaFoldDB" id="A0A6J4E344"/>
<evidence type="ECO:0000313" key="5">
    <source>
        <dbReference type="Proteomes" id="UP000509383"/>
    </source>
</evidence>
<accession>A0A6J4E344</accession>
<evidence type="ECO:0000313" key="3">
    <source>
        <dbReference type="EMBL" id="BCG23414.1"/>
    </source>
</evidence>
<organism evidence="3 5">
    <name type="scientific">Pseudomonas tohonis</name>
    <dbReference type="NCBI Taxonomy" id="2725477"/>
    <lineage>
        <taxon>Bacteria</taxon>
        <taxon>Pseudomonadati</taxon>
        <taxon>Pseudomonadota</taxon>
        <taxon>Gammaproteobacteria</taxon>
        <taxon>Pseudomonadales</taxon>
        <taxon>Pseudomonadaceae</taxon>
        <taxon>Pseudomonas</taxon>
    </lineage>
</organism>
<proteinExistence type="predicted"/>
<feature type="domain" description="eCIS core" evidence="2">
    <location>
        <begin position="80"/>
        <end position="160"/>
    </location>
</feature>
<protein>
    <recommendedName>
        <fullName evidence="2">eCIS core domain-containing protein</fullName>
    </recommendedName>
</protein>
<evidence type="ECO:0000313" key="6">
    <source>
        <dbReference type="Proteomes" id="UP001054892"/>
    </source>
</evidence>
<keyword evidence="6" id="KW-1185">Reference proteome</keyword>
<sequence>MPRALPVSLLLALLVTTASNLALACAEGETEVCLGGCICVPDPNGVLAPYQEQAGAVAASALEGWLLRSRDSAAQQGTLPIPPEIRQRLLPWYSAELLDAVRYKVGDSDEMNAARTMLQNPDIKAVTLVDIIVFRTQDAALHDVALWAHELFHVQQYREWGSDGFARRYSRDFDAVESPAYARQLEVSRALRRGQ</sequence>
<keyword evidence="1" id="KW-0732">Signal</keyword>